<keyword evidence="4 7" id="KW-0812">Transmembrane</keyword>
<sequence length="373" mass="40215">MTLPIRRILGFLRRETVLCVAVVLAVASAFVVPPSADYLGYIDWDTLALLFSLMAVMKGYQQIGIFARLSDALLQRVATTRGMVMVLVFLPFFLSMVVTNDVSLITFVPFALVVLRMAGWERLIVPTVILQTIAANLGSMLTPMGNPQNLYLYARSGMGFGELVTLTLPYVAVSGIVLAAVIGVGLRRPKPVQGVSVDVHVCRRRSLVGCTGGFVLCLLAIFGLVPPWAIAALAAVTLLVVNRRVLASVDYSLLATFVAFFIFIGNMGNIGPFRDLLAVMLEGRVQIVSVLASQVVSNVPAALLLSGFTDDWSGLIVGCNLGGLGTLIASMASLISYKMVAREYPQRRGRYLLWFTIANVALLALLLMISAVL</sequence>
<dbReference type="AlphaFoldDB" id="A0A087AQV2"/>
<feature type="transmembrane region" description="Helical" evidence="7">
    <location>
        <begin position="123"/>
        <end position="143"/>
    </location>
</feature>
<organism evidence="9 10">
    <name type="scientific">Bifidobacterium pullorum subsp. gallinarum</name>
    <dbReference type="NCBI Taxonomy" id="78344"/>
    <lineage>
        <taxon>Bacteria</taxon>
        <taxon>Bacillati</taxon>
        <taxon>Actinomycetota</taxon>
        <taxon>Actinomycetes</taxon>
        <taxon>Bifidobacteriales</taxon>
        <taxon>Bifidobacteriaceae</taxon>
        <taxon>Bifidobacterium</taxon>
    </lineage>
</organism>
<accession>A0A087AQV2</accession>
<dbReference type="InterPro" id="IPR004680">
    <property type="entry name" value="Cit_transptr-like_dom"/>
</dbReference>
<keyword evidence="6 7" id="KW-0472">Membrane</keyword>
<evidence type="ECO:0000313" key="10">
    <source>
        <dbReference type="Proteomes" id="UP000029046"/>
    </source>
</evidence>
<evidence type="ECO:0000313" key="9">
    <source>
        <dbReference type="EMBL" id="KFI61152.1"/>
    </source>
</evidence>
<feature type="transmembrane region" description="Helical" evidence="7">
    <location>
        <begin position="285"/>
        <end position="308"/>
    </location>
</feature>
<comment type="subcellular location">
    <subcellularLocation>
        <location evidence="1">Cell membrane</location>
        <topology evidence="1">Multi-pass membrane protein</topology>
    </subcellularLocation>
</comment>
<feature type="transmembrane region" description="Helical" evidence="7">
    <location>
        <begin position="207"/>
        <end position="240"/>
    </location>
</feature>
<proteinExistence type="predicted"/>
<dbReference type="Pfam" id="PF03600">
    <property type="entry name" value="CitMHS"/>
    <property type="match status" value="1"/>
</dbReference>
<dbReference type="RefSeq" id="WP_033506065.1">
    <property type="nucleotide sequence ID" value="NZ_JGYX01000002.1"/>
</dbReference>
<dbReference type="PANTHER" id="PTHR43302:SF5">
    <property type="entry name" value="TRANSPORTER ARSB-RELATED"/>
    <property type="match status" value="1"/>
</dbReference>
<keyword evidence="3" id="KW-1003">Cell membrane</keyword>
<dbReference type="eggNOG" id="COG1055">
    <property type="taxonomic scope" value="Bacteria"/>
</dbReference>
<evidence type="ECO:0000256" key="5">
    <source>
        <dbReference type="ARBA" id="ARBA00022989"/>
    </source>
</evidence>
<feature type="transmembrane region" description="Helical" evidence="7">
    <location>
        <begin position="252"/>
        <end position="273"/>
    </location>
</feature>
<dbReference type="EMBL" id="JGYX01000002">
    <property type="protein sequence ID" value="KFI61152.1"/>
    <property type="molecule type" value="Genomic_DNA"/>
</dbReference>
<keyword evidence="5 7" id="KW-1133">Transmembrane helix</keyword>
<feature type="transmembrane region" description="Helical" evidence="7">
    <location>
        <begin position="102"/>
        <end position="118"/>
    </location>
</feature>
<reference evidence="9 10" key="1">
    <citation type="submission" date="2014-03" db="EMBL/GenBank/DDBJ databases">
        <title>Genomics of Bifidobacteria.</title>
        <authorList>
            <person name="Ventura M."/>
            <person name="Milani C."/>
            <person name="Lugli G.A."/>
        </authorList>
    </citation>
    <scope>NUCLEOTIDE SEQUENCE [LARGE SCALE GENOMIC DNA]</scope>
    <source>
        <strain evidence="9 10">LMG 11586</strain>
    </source>
</reference>
<evidence type="ECO:0000256" key="4">
    <source>
        <dbReference type="ARBA" id="ARBA00022692"/>
    </source>
</evidence>
<feature type="transmembrane region" description="Helical" evidence="7">
    <location>
        <begin position="163"/>
        <end position="186"/>
    </location>
</feature>
<feature type="domain" description="Citrate transporter-like" evidence="8">
    <location>
        <begin position="14"/>
        <end position="305"/>
    </location>
</feature>
<dbReference type="OrthoDB" id="3177666at2"/>
<evidence type="ECO:0000256" key="7">
    <source>
        <dbReference type="SAM" id="Phobius"/>
    </source>
</evidence>
<evidence type="ECO:0000256" key="3">
    <source>
        <dbReference type="ARBA" id="ARBA00022475"/>
    </source>
</evidence>
<evidence type="ECO:0000256" key="6">
    <source>
        <dbReference type="ARBA" id="ARBA00023136"/>
    </source>
</evidence>
<keyword evidence="10" id="KW-1185">Reference proteome</keyword>
<comment type="caution">
    <text evidence="9">The sequence shown here is derived from an EMBL/GenBank/DDBJ whole genome shotgun (WGS) entry which is preliminary data.</text>
</comment>
<dbReference type="GO" id="GO:0005886">
    <property type="term" value="C:plasma membrane"/>
    <property type="evidence" value="ECO:0007669"/>
    <property type="project" value="UniProtKB-SubCell"/>
</dbReference>
<feature type="transmembrane region" description="Helical" evidence="7">
    <location>
        <begin position="314"/>
        <end position="339"/>
    </location>
</feature>
<dbReference type="GO" id="GO:0055085">
    <property type="term" value="P:transmembrane transport"/>
    <property type="evidence" value="ECO:0007669"/>
    <property type="project" value="InterPro"/>
</dbReference>
<protein>
    <submittedName>
        <fullName evidence="9">Citrate transporter</fullName>
    </submittedName>
</protein>
<evidence type="ECO:0000256" key="2">
    <source>
        <dbReference type="ARBA" id="ARBA00022448"/>
    </source>
</evidence>
<dbReference type="Proteomes" id="UP000029046">
    <property type="component" value="Unassembled WGS sequence"/>
</dbReference>
<evidence type="ECO:0000256" key="1">
    <source>
        <dbReference type="ARBA" id="ARBA00004651"/>
    </source>
</evidence>
<feature type="transmembrane region" description="Helical" evidence="7">
    <location>
        <begin position="12"/>
        <end position="32"/>
    </location>
</feature>
<gene>
    <name evidence="9" type="ORF">BIGA_0583</name>
</gene>
<dbReference type="PANTHER" id="PTHR43302">
    <property type="entry name" value="TRANSPORTER ARSB-RELATED"/>
    <property type="match status" value="1"/>
</dbReference>
<feature type="transmembrane region" description="Helical" evidence="7">
    <location>
        <begin position="351"/>
        <end position="372"/>
    </location>
</feature>
<keyword evidence="2" id="KW-0813">Transport</keyword>
<name>A0A087AQV2_9BIFI</name>
<evidence type="ECO:0000259" key="8">
    <source>
        <dbReference type="Pfam" id="PF03600"/>
    </source>
</evidence>